<organism evidence="1 2">
    <name type="scientific">Candidatus Segetimicrobium genomatis</name>
    <dbReference type="NCBI Taxonomy" id="2569760"/>
    <lineage>
        <taxon>Bacteria</taxon>
        <taxon>Bacillati</taxon>
        <taxon>Candidatus Sysuimicrobiota</taxon>
        <taxon>Candidatus Sysuimicrobiia</taxon>
        <taxon>Candidatus Sysuimicrobiales</taxon>
        <taxon>Candidatus Segetimicrobiaceae</taxon>
        <taxon>Candidatus Segetimicrobium</taxon>
    </lineage>
</organism>
<dbReference type="EMBL" id="VBAL01000285">
    <property type="protein sequence ID" value="TMI95682.1"/>
    <property type="molecule type" value="Genomic_DNA"/>
</dbReference>
<evidence type="ECO:0008006" key="3">
    <source>
        <dbReference type="Google" id="ProtNLM"/>
    </source>
</evidence>
<reference evidence="1 2" key="1">
    <citation type="journal article" date="2019" name="Nat. Microbiol.">
        <title>Mediterranean grassland soil C-N compound turnover is dependent on rainfall and depth, and is mediated by genomically divergent microorganisms.</title>
        <authorList>
            <person name="Diamond S."/>
            <person name="Andeer P.F."/>
            <person name="Li Z."/>
            <person name="Crits-Christoph A."/>
            <person name="Burstein D."/>
            <person name="Anantharaman K."/>
            <person name="Lane K.R."/>
            <person name="Thomas B.C."/>
            <person name="Pan C."/>
            <person name="Northen T.R."/>
            <person name="Banfield J.F."/>
        </authorList>
    </citation>
    <scope>NUCLEOTIDE SEQUENCE [LARGE SCALE GENOMIC DNA]</scope>
    <source>
        <strain evidence="1">NP_4</strain>
    </source>
</reference>
<comment type="caution">
    <text evidence="1">The sequence shown here is derived from an EMBL/GenBank/DDBJ whole genome shotgun (WGS) entry which is preliminary data.</text>
</comment>
<proteinExistence type="predicted"/>
<dbReference type="SUPFAM" id="SSF51735">
    <property type="entry name" value="NAD(P)-binding Rossmann-fold domains"/>
    <property type="match status" value="1"/>
</dbReference>
<dbReference type="Gene3D" id="3.40.50.720">
    <property type="entry name" value="NAD(P)-binding Rossmann-like Domain"/>
    <property type="match status" value="1"/>
</dbReference>
<dbReference type="AlphaFoldDB" id="A0A537KJ63"/>
<sequence length="147" mass="15358">MVVRTGVAPVFGDGSQELSVVYAGDLAQALIAAATTPAAAGKVYYAAHPVTTTSQGLVRAVGGAVGRTPRIVPLPPPLVRALLWTIGTLAHLAGRTTLLSADKANEFLAPAWTCRADALTADTGWRAQTDLEAGVYRTAAWYRAQAW</sequence>
<evidence type="ECO:0000313" key="1">
    <source>
        <dbReference type="EMBL" id="TMI95682.1"/>
    </source>
</evidence>
<protein>
    <recommendedName>
        <fullName evidence="3">NAD-dependent epimerase/dehydratase family protein</fullName>
    </recommendedName>
</protein>
<accession>A0A537KJ63</accession>
<feature type="non-terminal residue" evidence="1">
    <location>
        <position position="147"/>
    </location>
</feature>
<name>A0A537KJ63_9BACT</name>
<evidence type="ECO:0000313" key="2">
    <source>
        <dbReference type="Proteomes" id="UP000319353"/>
    </source>
</evidence>
<dbReference type="Proteomes" id="UP000319353">
    <property type="component" value="Unassembled WGS sequence"/>
</dbReference>
<dbReference type="InterPro" id="IPR036291">
    <property type="entry name" value="NAD(P)-bd_dom_sf"/>
</dbReference>
<gene>
    <name evidence="1" type="ORF">E6H01_14335</name>
</gene>